<keyword evidence="3" id="KW-1185">Reference proteome</keyword>
<dbReference type="EMBL" id="JANAVB010024994">
    <property type="protein sequence ID" value="KAJ6821737.1"/>
    <property type="molecule type" value="Genomic_DNA"/>
</dbReference>
<name>A0AAX6FZT7_IRIPA</name>
<reference evidence="2" key="1">
    <citation type="journal article" date="2023" name="GigaByte">
        <title>Genome assembly of the bearded iris, Iris pallida Lam.</title>
        <authorList>
            <person name="Bruccoleri R.E."/>
            <person name="Oakeley E.J."/>
            <person name="Faust A.M.E."/>
            <person name="Altorfer M."/>
            <person name="Dessus-Babus S."/>
            <person name="Burckhardt D."/>
            <person name="Oertli M."/>
            <person name="Naumann U."/>
            <person name="Petersen F."/>
            <person name="Wong J."/>
        </authorList>
    </citation>
    <scope>NUCLEOTIDE SEQUENCE</scope>
    <source>
        <strain evidence="2">GSM-AAB239-AS_SAM_17_03QT</strain>
    </source>
</reference>
<gene>
    <name evidence="2" type="ORF">M6B38_390885</name>
</gene>
<dbReference type="AlphaFoldDB" id="A0AAX6FZT7"/>
<reference evidence="2" key="2">
    <citation type="submission" date="2023-04" db="EMBL/GenBank/DDBJ databases">
        <authorList>
            <person name="Bruccoleri R.E."/>
            <person name="Oakeley E.J."/>
            <person name="Faust A.-M."/>
            <person name="Dessus-Babus S."/>
            <person name="Altorfer M."/>
            <person name="Burckhardt D."/>
            <person name="Oertli M."/>
            <person name="Naumann U."/>
            <person name="Petersen F."/>
            <person name="Wong J."/>
        </authorList>
    </citation>
    <scope>NUCLEOTIDE SEQUENCE</scope>
    <source>
        <strain evidence="2">GSM-AAB239-AS_SAM_17_03QT</strain>
        <tissue evidence="2">Leaf</tissue>
    </source>
</reference>
<feature type="region of interest" description="Disordered" evidence="1">
    <location>
        <begin position="132"/>
        <end position="204"/>
    </location>
</feature>
<feature type="region of interest" description="Disordered" evidence="1">
    <location>
        <begin position="47"/>
        <end position="119"/>
    </location>
</feature>
<feature type="compositionally biased region" description="Basic residues" evidence="1">
    <location>
        <begin position="52"/>
        <end position="65"/>
    </location>
</feature>
<feature type="compositionally biased region" description="Pro residues" evidence="1">
    <location>
        <begin position="134"/>
        <end position="144"/>
    </location>
</feature>
<sequence>MIVSRRTGSHVPISPSCPTNPDKTHPIPQACVFLPGHPLNLSPKFPRPPCSSRHHRRCRSRHNPGKGRIPTTPLRHQRPLFQSPSNNPTTAWPSPTSGPNPFIPPIVPPPDRLSTPQQKPFPTTVIITISTEIPRPPPITPPPRSSVAPFDSGLQPSPWPTLAETESPKPQSKYTTTTTNRLEIRPSQTPPRLSQLFRTGVAPP</sequence>
<evidence type="ECO:0000313" key="2">
    <source>
        <dbReference type="EMBL" id="KAJ6821737.1"/>
    </source>
</evidence>
<feature type="region of interest" description="Disordered" evidence="1">
    <location>
        <begin position="1"/>
        <end position="22"/>
    </location>
</feature>
<comment type="caution">
    <text evidence="2">The sequence shown here is derived from an EMBL/GenBank/DDBJ whole genome shotgun (WGS) entry which is preliminary data.</text>
</comment>
<accession>A0AAX6FZT7</accession>
<proteinExistence type="predicted"/>
<feature type="compositionally biased region" description="Polar residues" evidence="1">
    <location>
        <begin position="168"/>
        <end position="192"/>
    </location>
</feature>
<dbReference type="Proteomes" id="UP001140949">
    <property type="component" value="Unassembled WGS sequence"/>
</dbReference>
<organism evidence="2 3">
    <name type="scientific">Iris pallida</name>
    <name type="common">Sweet iris</name>
    <dbReference type="NCBI Taxonomy" id="29817"/>
    <lineage>
        <taxon>Eukaryota</taxon>
        <taxon>Viridiplantae</taxon>
        <taxon>Streptophyta</taxon>
        <taxon>Embryophyta</taxon>
        <taxon>Tracheophyta</taxon>
        <taxon>Spermatophyta</taxon>
        <taxon>Magnoliopsida</taxon>
        <taxon>Liliopsida</taxon>
        <taxon>Asparagales</taxon>
        <taxon>Iridaceae</taxon>
        <taxon>Iridoideae</taxon>
        <taxon>Irideae</taxon>
        <taxon>Iris</taxon>
    </lineage>
</organism>
<evidence type="ECO:0000256" key="1">
    <source>
        <dbReference type="SAM" id="MobiDB-lite"/>
    </source>
</evidence>
<feature type="compositionally biased region" description="Pro residues" evidence="1">
    <location>
        <begin position="96"/>
        <end position="111"/>
    </location>
</feature>
<feature type="compositionally biased region" description="Polar residues" evidence="1">
    <location>
        <begin position="80"/>
        <end position="95"/>
    </location>
</feature>
<protein>
    <submittedName>
        <fullName evidence="2">Vegetative cell wall protein gp1-like isoform X3</fullName>
    </submittedName>
</protein>
<evidence type="ECO:0000313" key="3">
    <source>
        <dbReference type="Proteomes" id="UP001140949"/>
    </source>
</evidence>